<reference evidence="2" key="1">
    <citation type="submission" date="2024-07" db="EMBL/GenBank/DDBJ databases">
        <authorList>
            <person name="Biller S.J."/>
        </authorList>
    </citation>
    <scope>NUCLEOTIDE SEQUENCE</scope>
    <source>
        <strain evidence="2">WC2409</strain>
    </source>
</reference>
<dbReference type="GO" id="GO:0016787">
    <property type="term" value="F:hydrolase activity"/>
    <property type="evidence" value="ECO:0007669"/>
    <property type="project" value="UniProtKB-KW"/>
</dbReference>
<organism evidence="2">
    <name type="scientific">Flavobacterium sp. WC2409</name>
    <dbReference type="NCBI Taxonomy" id="3234139"/>
    <lineage>
        <taxon>Bacteria</taxon>
        <taxon>Pseudomonadati</taxon>
        <taxon>Bacteroidota</taxon>
        <taxon>Flavobacteriia</taxon>
        <taxon>Flavobacteriales</taxon>
        <taxon>Flavobacteriaceae</taxon>
        <taxon>Flavobacterium</taxon>
    </lineage>
</organism>
<proteinExistence type="predicted"/>
<gene>
    <name evidence="2" type="ORF">AB3G34_11090</name>
</gene>
<dbReference type="EMBL" id="CP165625">
    <property type="protein sequence ID" value="XDU97158.1"/>
    <property type="molecule type" value="Genomic_DNA"/>
</dbReference>
<dbReference type="EC" id="3.1.-.-" evidence="2"/>
<keyword evidence="2" id="KW-0378">Hydrolase</keyword>
<evidence type="ECO:0000313" key="2">
    <source>
        <dbReference type="EMBL" id="XDU97158.1"/>
    </source>
</evidence>
<dbReference type="AlphaFoldDB" id="A0AB39W5J7"/>
<dbReference type="InterPro" id="IPR014982">
    <property type="entry name" value="GSCFA"/>
</dbReference>
<evidence type="ECO:0000259" key="1">
    <source>
        <dbReference type="Pfam" id="PF08885"/>
    </source>
</evidence>
<protein>
    <submittedName>
        <fullName evidence="2">GSCFA domain-containing protein</fullName>
        <ecNumber evidence="2">3.1.-.-</ecNumber>
    </submittedName>
</protein>
<accession>A0AB39W5J7</accession>
<feature type="domain" description="GSCFA" evidence="1">
    <location>
        <begin position="21"/>
        <end position="258"/>
    </location>
</feature>
<sequence length="316" mass="36572">MQFRTQIPIPKSNSLLDYNSKVISLGSCFAVNMAEKLDYYQFQNSCNPFGIIFNPVSIEKLVRFVVSEKQFTEEEVFFHNERWHCFDVHSDLSSNSKEELLMTLNSILKITKQQLLEASHIIITYGTAWIYRATESDEIVANCHKVPQKQFAKELLSIATITESISNTIQLIQSINPEAKFIFTVSPVRHIKDGFVDNQLSKAHLISALHATFDFRLSAVTYFPSYEIMMDELRDYRFYTEDMLHPSALAVDYIWERFKETNIAETAYETMDAVATIQKSLQHRAFNPASESHQKFESNLQAKISKMVSQYSFMKF</sequence>
<name>A0AB39W5J7_9FLAO</name>
<dbReference type="Pfam" id="PF08885">
    <property type="entry name" value="GSCFA"/>
    <property type="match status" value="1"/>
</dbReference>
<dbReference type="RefSeq" id="WP_369754097.1">
    <property type="nucleotide sequence ID" value="NZ_CP165625.1"/>
</dbReference>
<dbReference type="SUPFAM" id="SSF52266">
    <property type="entry name" value="SGNH hydrolase"/>
    <property type="match status" value="1"/>
</dbReference>